<feature type="non-terminal residue" evidence="2">
    <location>
        <position position="141"/>
    </location>
</feature>
<keyword evidence="3" id="KW-1185">Reference proteome</keyword>
<name>A0A9N7N101_STRHE</name>
<reference evidence="2" key="1">
    <citation type="submission" date="2019-12" db="EMBL/GenBank/DDBJ databases">
        <authorList>
            <person name="Scholes J."/>
        </authorList>
    </citation>
    <scope>NUCLEOTIDE SEQUENCE</scope>
</reference>
<accession>A0A9N7N101</accession>
<evidence type="ECO:0000313" key="3">
    <source>
        <dbReference type="Proteomes" id="UP001153555"/>
    </source>
</evidence>
<dbReference type="AlphaFoldDB" id="A0A9N7N101"/>
<evidence type="ECO:0000313" key="2">
    <source>
        <dbReference type="EMBL" id="CAA0821394.1"/>
    </source>
</evidence>
<dbReference type="Proteomes" id="UP001153555">
    <property type="component" value="Unassembled WGS sequence"/>
</dbReference>
<dbReference type="EMBL" id="CACSLK010020742">
    <property type="protein sequence ID" value="CAA0821394.1"/>
    <property type="molecule type" value="Genomic_DNA"/>
</dbReference>
<feature type="non-terminal residue" evidence="2">
    <location>
        <position position="1"/>
    </location>
</feature>
<feature type="region of interest" description="Disordered" evidence="1">
    <location>
        <begin position="106"/>
        <end position="141"/>
    </location>
</feature>
<sequence length="141" mass="16892">SSCTAPSWATWFGLIIPNVVYLEMDLRRLEGTVRERYPNASLMDGWAMWMKRKVVSRNMKMITRRMTRYDSLDLCDLTTPMMKDGKMLARYEDFFILKKIDQKRRPKHFGGLDDMDNDEPKDNDDSKTIRRKQTWDQICRR</sequence>
<comment type="caution">
    <text evidence="2">The sequence shown here is derived from an EMBL/GenBank/DDBJ whole genome shotgun (WGS) entry which is preliminary data.</text>
</comment>
<organism evidence="2 3">
    <name type="scientific">Striga hermonthica</name>
    <name type="common">Purple witchweed</name>
    <name type="synonym">Buchnera hermonthica</name>
    <dbReference type="NCBI Taxonomy" id="68872"/>
    <lineage>
        <taxon>Eukaryota</taxon>
        <taxon>Viridiplantae</taxon>
        <taxon>Streptophyta</taxon>
        <taxon>Embryophyta</taxon>
        <taxon>Tracheophyta</taxon>
        <taxon>Spermatophyta</taxon>
        <taxon>Magnoliopsida</taxon>
        <taxon>eudicotyledons</taxon>
        <taxon>Gunneridae</taxon>
        <taxon>Pentapetalae</taxon>
        <taxon>asterids</taxon>
        <taxon>lamiids</taxon>
        <taxon>Lamiales</taxon>
        <taxon>Orobanchaceae</taxon>
        <taxon>Buchnereae</taxon>
        <taxon>Striga</taxon>
    </lineage>
</organism>
<feature type="compositionally biased region" description="Basic and acidic residues" evidence="1">
    <location>
        <begin position="118"/>
        <end position="128"/>
    </location>
</feature>
<evidence type="ECO:0000256" key="1">
    <source>
        <dbReference type="SAM" id="MobiDB-lite"/>
    </source>
</evidence>
<gene>
    <name evidence="2" type="ORF">SHERM_19396</name>
</gene>
<protein>
    <submittedName>
        <fullName evidence="2">Uncharacterized protein</fullName>
    </submittedName>
</protein>
<proteinExistence type="predicted"/>